<dbReference type="RefSeq" id="WP_036588407.1">
    <property type="nucleotide sequence ID" value="NZ_CP076607.1"/>
</dbReference>
<reference evidence="2 3" key="1">
    <citation type="submission" date="2016-10" db="EMBL/GenBank/DDBJ databases">
        <authorList>
            <person name="de Groot N.N."/>
        </authorList>
    </citation>
    <scope>NUCLEOTIDE SEQUENCE [LARGE SCALE GENOMIC DNA]</scope>
    <source>
        <strain evidence="2 3">CGMCC 1.10238</strain>
    </source>
</reference>
<dbReference type="EMBL" id="CP076607">
    <property type="protein sequence ID" value="QWU14391.1"/>
    <property type="molecule type" value="Genomic_DNA"/>
</dbReference>
<organism evidence="2 3">
    <name type="scientific">Paenibacillus sophorae</name>
    <dbReference type="NCBI Taxonomy" id="1333845"/>
    <lineage>
        <taxon>Bacteria</taxon>
        <taxon>Bacillati</taxon>
        <taxon>Bacillota</taxon>
        <taxon>Bacilli</taxon>
        <taxon>Bacillales</taxon>
        <taxon>Paenibacillaceae</taxon>
        <taxon>Paenibacillus</taxon>
    </lineage>
</organism>
<accession>A0A1H8GZD0</accession>
<reference evidence="1 4" key="2">
    <citation type="submission" date="2021-06" db="EMBL/GenBank/DDBJ databases">
        <title>Whole genome sequence of Paenibacillus sophorae DSM23020 for comparative genomics.</title>
        <authorList>
            <person name="Kim M.-J."/>
            <person name="Lee G."/>
            <person name="Shin J.-H."/>
        </authorList>
    </citation>
    <scope>NUCLEOTIDE SEQUENCE [LARGE SCALE GENOMIC DNA]</scope>
    <source>
        <strain evidence="1 4">DSM 23020</strain>
    </source>
</reference>
<evidence type="ECO:0000313" key="1">
    <source>
        <dbReference type="EMBL" id="QWU14391.1"/>
    </source>
</evidence>
<evidence type="ECO:0000313" key="3">
    <source>
        <dbReference type="Proteomes" id="UP000198809"/>
    </source>
</evidence>
<evidence type="ECO:0000313" key="4">
    <source>
        <dbReference type="Proteomes" id="UP000683429"/>
    </source>
</evidence>
<dbReference type="STRING" id="1333845.SAMN04487895_101700"/>
<protein>
    <submittedName>
        <fullName evidence="2">Uncharacterized protein</fullName>
    </submittedName>
</protein>
<keyword evidence="4" id="KW-1185">Reference proteome</keyword>
<evidence type="ECO:0000313" key="2">
    <source>
        <dbReference type="EMBL" id="SEN49353.1"/>
    </source>
</evidence>
<dbReference type="AlphaFoldDB" id="A0A1H8GZD0"/>
<dbReference type="Proteomes" id="UP000683429">
    <property type="component" value="Chromosome"/>
</dbReference>
<proteinExistence type="predicted"/>
<name>A0A1H8GZD0_9BACL</name>
<gene>
    <name evidence="1" type="ORF">KP014_21015</name>
    <name evidence="2" type="ORF">SAMN04487895_101700</name>
</gene>
<sequence length="120" mass="13961">MHIYGFIKEYESGAVALVLDAEKTSDKKLFSLIDSGWEQVIDNTFESIESAYEVMEQGVTNAKLEEVYAYKEHCRCCGRYVSVSKVIGRRFDFIKERNVLFNGRACEECLNDFESYRYVH</sequence>
<dbReference type="EMBL" id="FODH01000001">
    <property type="protein sequence ID" value="SEN49353.1"/>
    <property type="molecule type" value="Genomic_DNA"/>
</dbReference>
<dbReference type="Proteomes" id="UP000198809">
    <property type="component" value="Unassembled WGS sequence"/>
</dbReference>